<dbReference type="PROSITE" id="PS52004">
    <property type="entry name" value="KS3_2"/>
    <property type="match status" value="1"/>
</dbReference>
<dbReference type="Gene3D" id="3.40.50.980">
    <property type="match status" value="2"/>
</dbReference>
<dbReference type="GO" id="GO:0005737">
    <property type="term" value="C:cytoplasm"/>
    <property type="evidence" value="ECO:0007669"/>
    <property type="project" value="TreeGrafter"/>
</dbReference>
<dbReference type="GO" id="GO:0043041">
    <property type="term" value="P:amino acid activation for nonribosomal peptide biosynthetic process"/>
    <property type="evidence" value="ECO:0007669"/>
    <property type="project" value="TreeGrafter"/>
</dbReference>
<feature type="domain" description="Carrier" evidence="5">
    <location>
        <begin position="727"/>
        <end position="802"/>
    </location>
</feature>
<dbReference type="InterPro" id="IPR014030">
    <property type="entry name" value="Ketoacyl_synth_N"/>
</dbReference>
<dbReference type="GO" id="GO:0031177">
    <property type="term" value="F:phosphopantetheine binding"/>
    <property type="evidence" value="ECO:0007669"/>
    <property type="project" value="InterPro"/>
</dbReference>
<keyword evidence="3" id="KW-0597">Phosphoprotein</keyword>
<keyword evidence="4" id="KW-0808">Transferase</keyword>
<dbReference type="UniPathway" id="UPA00011"/>
<dbReference type="Gene3D" id="1.10.1200.10">
    <property type="entry name" value="ACP-like"/>
    <property type="match status" value="2"/>
</dbReference>
<dbReference type="FunFam" id="1.10.1200.10:FF:000016">
    <property type="entry name" value="Non-ribosomal peptide synthase"/>
    <property type="match status" value="1"/>
</dbReference>
<dbReference type="InterPro" id="IPR010071">
    <property type="entry name" value="AA_adenyl_dom"/>
</dbReference>
<proteinExistence type="predicted"/>
<dbReference type="InterPro" id="IPR014031">
    <property type="entry name" value="Ketoacyl_synth_C"/>
</dbReference>
<feature type="domain" description="Ketosynthase family 3 (KS3)" evidence="6">
    <location>
        <begin position="6"/>
        <end position="422"/>
    </location>
</feature>
<evidence type="ECO:0000259" key="5">
    <source>
        <dbReference type="PROSITE" id="PS50075"/>
    </source>
</evidence>
<reference evidence="7 8" key="1">
    <citation type="journal article" date="2019" name="ACS Chem. Biol.">
        <title>Identification and Mobilization of a Cryptic Antibiotic Biosynthesis Gene Locus from a Human-Pathogenic Nocardia Isolate.</title>
        <authorList>
            <person name="Herisse M."/>
            <person name="Ishida K."/>
            <person name="Porter J.L."/>
            <person name="Howden B."/>
            <person name="Hertweck C."/>
            <person name="Stinear T.P."/>
            <person name="Pidot S.J."/>
        </authorList>
    </citation>
    <scope>NUCLEOTIDE SEQUENCE [LARGE SCALE GENOMIC DNA]</scope>
    <source>
        <strain evidence="7 8">AUSMDU00024985</strain>
    </source>
</reference>
<feature type="domain" description="Carrier" evidence="5">
    <location>
        <begin position="1778"/>
        <end position="1852"/>
    </location>
</feature>
<dbReference type="Proteomes" id="UP000501705">
    <property type="component" value="Chromosome"/>
</dbReference>
<dbReference type="Gene3D" id="3.30.300.30">
    <property type="match status" value="1"/>
</dbReference>
<dbReference type="InterPro" id="IPR045851">
    <property type="entry name" value="AMP-bd_C_sf"/>
</dbReference>
<dbReference type="Gene3D" id="3.30.559.30">
    <property type="entry name" value="Nonribosomal peptide synthetase, condensation domain"/>
    <property type="match status" value="2"/>
</dbReference>
<dbReference type="InterPro" id="IPR009081">
    <property type="entry name" value="PP-bd_ACP"/>
</dbReference>
<evidence type="ECO:0000256" key="1">
    <source>
        <dbReference type="ARBA" id="ARBA00001957"/>
    </source>
</evidence>
<organism evidence="7 8">
    <name type="scientific">Nocardia brasiliensis</name>
    <dbReference type="NCBI Taxonomy" id="37326"/>
    <lineage>
        <taxon>Bacteria</taxon>
        <taxon>Bacillati</taxon>
        <taxon>Actinomycetota</taxon>
        <taxon>Actinomycetes</taxon>
        <taxon>Mycobacteriales</taxon>
        <taxon>Nocardiaceae</taxon>
        <taxon>Nocardia</taxon>
    </lineage>
</organism>
<evidence type="ECO:0000313" key="7">
    <source>
        <dbReference type="EMBL" id="QIS04247.1"/>
    </source>
</evidence>
<dbReference type="EMBL" id="CP046171">
    <property type="protein sequence ID" value="QIS04247.1"/>
    <property type="molecule type" value="Genomic_DNA"/>
</dbReference>
<dbReference type="InterPro" id="IPR000873">
    <property type="entry name" value="AMP-dep_synth/lig_dom"/>
</dbReference>
<dbReference type="Gene3D" id="3.30.559.10">
    <property type="entry name" value="Chloramphenicol acetyltransferase-like domain"/>
    <property type="match status" value="2"/>
</dbReference>
<dbReference type="Gene3D" id="2.30.38.10">
    <property type="entry name" value="Luciferase, Domain 3"/>
    <property type="match status" value="1"/>
</dbReference>
<evidence type="ECO:0000256" key="2">
    <source>
        <dbReference type="ARBA" id="ARBA00022450"/>
    </source>
</evidence>
<dbReference type="Gene3D" id="1.10.1240.100">
    <property type="match status" value="1"/>
</dbReference>
<dbReference type="SUPFAM" id="SSF53901">
    <property type="entry name" value="Thiolase-like"/>
    <property type="match status" value="1"/>
</dbReference>
<dbReference type="Pfam" id="PF00501">
    <property type="entry name" value="AMP-binding"/>
    <property type="match status" value="1"/>
</dbReference>
<dbReference type="GO" id="GO:0008610">
    <property type="term" value="P:lipid biosynthetic process"/>
    <property type="evidence" value="ECO:0007669"/>
    <property type="project" value="UniProtKB-ARBA"/>
</dbReference>
<sequence>MTSDVPHDIAIVGMAARLPQADDLGAFFDNLAAGRDSVRPVSAERMRRTSLPEDESYQEFGYLDDIDTFDHAFFGFAKGEANNMAPQHRLLLQTACQAVDNAGYPLSSLSGQRGSVYVADTKIAYDLLAAEPEPTLVMGSHAAATAGRVSRFLGLRGPSAMIDSSCSSGLVAVHFAVNDLLTGDADIALSCAAGLNLFPDRLGDDTGPDIGIRSADGRTRCFSADADGTGSGEAVVVLVLKRLADALRDNDIIHSVLKGVAVNNVGGRSSMLTAPDADAEAEVLERAWRKARIDPATITYIEAHGTATRLGDPIEVAAIDRAFARATDRKRFCAISSAKSNIGHTWSASGLVGIVKATLALRNEVLFPNVHTSELSPLIDFENSAVVVTREFTPWVVDGHPHRAGVSSFGVMGTNAHAVLEQAPVVADRPVTADAAWIPVSAKSIESLRANLDALRRWLDAHPGTRLADLQATLVGGRDHYRYRYALTATDLAELRGALLPSISDAAVEPPETAVGLIVSGECHASDALVTALRRMSPVFERRYADCAAAAAEAGVGHNRGFAFQYALYGHFEAIGLSFQHVVGEGAGKLVLDACRGRVGLAEAVELAAAPAPEVAGELADRVDRLLGKLAGERVVFVEAGPLSTVSRQLAARGLSDYPVVAFGDGERGYLDVLARLYTLGVAWDWAATAGDGRRIELPPYQFQRIRCWIERIAVATERTERATADAPVRDSHAAVEDAWKRVLGLDTVDPDESFFDIGGDSISGLQVLNRIQSEYGIALDQFAIFDHETPRALAQHIDEVRAQAGAPAPEVVVTDTHGPFALSSAQQQIWVAAQFEGGSVAFNLTRSFQLDGPVDTEAMRAAVDQLLHRHAALRVAFTHHDDVVRQEFPRVRPAAPFTTTVEARALPEAAVVIAESRAIAERPFDLAQGQLFRAHLATFLDDQSVLTVSTHHLVADGWSLDILVRDLFALYRANATGTQAVLPDAGDYREELLVELEQSGRSKTAAQEYWLRRFAEVPAPIRLPARAGAARDFRGAYRTYGLTDGVWERLQRFTRAQSTSTFVATCAVFAAYFARHTDSGEVVLGTSLSGRNRESVEHTVGMFVRTVALRVAVQQRHSLKDLDAAVRAELRLAAGHGAFTYEELVAELRRSERLSAPHLFDVLIEFEQFAEGAAAPDAGPTATALPVTLETSVFPINIMLSEHADGLNAVIRYDTGLFDEEAIGLLWDGYVGLLEVLLAAPDDPLADLPLVGPRTHQDLLAVGYRSVPFDASVRIHHAIERFAATAPDRVCLIGPQGQRSFAELDHRANQMARLLGRNGIGAGDIVAVVLDRAVAVVESILAIWKCGAAYLPIDPKHPAAYAASVIEASGAKLALVDRANMPAGLAPTTATLLDLAEGAADTESGAELPRPDPEASGLAYVIYTSGSTGAPKGAMVEHAGMLNHLHAKIDDLRLNENSVVAQTASNSFDISVWQMFAAPFVGGRTVIYPESLQLEPISLRDRLECDGVTVLEVVPSYLAAVLDSWREHEIRTLEWLLVTGEVVQPKIVNDWLRAFPAVPVVNAYGPTEASDDITHHIITAPVDSGSVPLGRPIRNTAIYILDGRGRLVPRGEPGEICVSGVAVGRGYLHAPEQTARVFGPDPFDADRRMYRTGDLGRWRGDGTLELIGRKDNQVKVRGFRVDLGAIEHRVSVAPSVRACAVVTTDERDRLVAFVVREDPGAPLDECAAYLTAQLPHYMVPELIEIPRIPLTPNGKTDRKALERLGSTTESAAAHDRAPASAVEYELVRLWEEVLQRPVGVHDRFLDLGGNSLSAIRLLSRVRAELAAELTLADIFTHPTIAGLAAVIAPGSASAVLTSLGGPGSYPVAPGQRLLLDLESSSAVPAAFHRNDLFDVVGAIDLPRLRQTVAMLLSRHESLRTTYDLAAARLIVHPAGALATPVDSHELADEQAVSAFVAGRIDTPFDLTKEAPIRVDLLHTGSGDASLLISMHQLASDGRSVEVLKDELVTIYDGLSTEAAELPALPIQYKEFAAARRSAEADAARARAFWQAELAGASVDLALRTDYPRPETTTLPGARCYRTLPAERAAAFDELARRHGATGFVVARTAVALLLFAETGRTDLVIGTYARGRDRVEFEDQIGNYLSIVPMRLRHAADASVGEVLREAQREVLRAFAYQEYPYGSIMRDLGWRRGADRSPLFDVMIAFDEWAADPATHGRSFTLLPRELPRRAKEAELQITFGRTPDTLEIVITYNTELFAARTVEALADRLCAGIDLLIDEVPPAEVTAALATEGARL</sequence>
<accession>A0A6G9XTM0</accession>
<dbReference type="Pfam" id="PF00109">
    <property type="entry name" value="ketoacyl-synt"/>
    <property type="match status" value="1"/>
</dbReference>
<dbReference type="InterPro" id="IPR020841">
    <property type="entry name" value="PKS_Beta-ketoAc_synthase_dom"/>
</dbReference>
<dbReference type="SMART" id="SM01294">
    <property type="entry name" value="PKS_PP_betabranch"/>
    <property type="match status" value="1"/>
</dbReference>
<evidence type="ECO:0000313" key="8">
    <source>
        <dbReference type="Proteomes" id="UP000501705"/>
    </source>
</evidence>
<protein>
    <submittedName>
        <fullName evidence="7">Amino acid adenylation domain-containing protein</fullName>
    </submittedName>
</protein>
<dbReference type="InterPro" id="IPR036736">
    <property type="entry name" value="ACP-like_sf"/>
</dbReference>
<dbReference type="Pfam" id="PF00550">
    <property type="entry name" value="PP-binding"/>
    <property type="match status" value="2"/>
</dbReference>
<dbReference type="SUPFAM" id="SSF52777">
    <property type="entry name" value="CoA-dependent acyltransferases"/>
    <property type="match status" value="4"/>
</dbReference>
<dbReference type="GO" id="GO:0072330">
    <property type="term" value="P:monocarboxylic acid biosynthetic process"/>
    <property type="evidence" value="ECO:0007669"/>
    <property type="project" value="UniProtKB-ARBA"/>
</dbReference>
<dbReference type="Gene3D" id="3.30.70.3290">
    <property type="match status" value="1"/>
</dbReference>
<dbReference type="GO" id="GO:0016746">
    <property type="term" value="F:acyltransferase activity"/>
    <property type="evidence" value="ECO:0007669"/>
    <property type="project" value="InterPro"/>
</dbReference>
<dbReference type="SUPFAM" id="SSF47336">
    <property type="entry name" value="ACP-like"/>
    <property type="match status" value="2"/>
</dbReference>
<dbReference type="InterPro" id="IPR032821">
    <property type="entry name" value="PKS_assoc"/>
</dbReference>
<gene>
    <name evidence="7" type="ORF">F5X71_19625</name>
</gene>
<dbReference type="InterPro" id="IPR023213">
    <property type="entry name" value="CAT-like_dom_sf"/>
</dbReference>
<dbReference type="Gene3D" id="3.40.47.10">
    <property type="match status" value="1"/>
</dbReference>
<dbReference type="InterPro" id="IPR016039">
    <property type="entry name" value="Thiolase-like"/>
</dbReference>
<dbReference type="PANTHER" id="PTHR45527">
    <property type="entry name" value="NONRIBOSOMAL PEPTIDE SYNTHETASE"/>
    <property type="match status" value="1"/>
</dbReference>
<dbReference type="SMART" id="SM00825">
    <property type="entry name" value="PKS_KS"/>
    <property type="match status" value="1"/>
</dbReference>
<dbReference type="RefSeq" id="WP_167463365.1">
    <property type="nucleotide sequence ID" value="NZ_CP046171.1"/>
</dbReference>
<evidence type="ECO:0000256" key="3">
    <source>
        <dbReference type="ARBA" id="ARBA00022553"/>
    </source>
</evidence>
<evidence type="ECO:0000259" key="6">
    <source>
        <dbReference type="PROSITE" id="PS52004"/>
    </source>
</evidence>
<dbReference type="InterPro" id="IPR020845">
    <property type="entry name" value="AMP-binding_CS"/>
</dbReference>
<dbReference type="Pfam" id="PF02801">
    <property type="entry name" value="Ketoacyl-synt_C"/>
    <property type="match status" value="1"/>
</dbReference>
<dbReference type="PROSITE" id="PS00012">
    <property type="entry name" value="PHOSPHOPANTETHEINE"/>
    <property type="match status" value="2"/>
</dbReference>
<evidence type="ECO:0000256" key="4">
    <source>
        <dbReference type="ARBA" id="ARBA00022679"/>
    </source>
</evidence>
<keyword evidence="2" id="KW-0596">Phosphopantetheine</keyword>
<dbReference type="InterPro" id="IPR001242">
    <property type="entry name" value="Condensation_dom"/>
</dbReference>
<name>A0A6G9XTM0_NOCBR</name>
<comment type="cofactor">
    <cofactor evidence="1">
        <name>pantetheine 4'-phosphate</name>
        <dbReference type="ChEBI" id="CHEBI:47942"/>
    </cofactor>
</comment>
<dbReference type="PANTHER" id="PTHR45527:SF1">
    <property type="entry name" value="FATTY ACID SYNTHASE"/>
    <property type="match status" value="1"/>
</dbReference>
<dbReference type="Pfam" id="PF16197">
    <property type="entry name" value="KAsynt_C_assoc"/>
    <property type="match status" value="1"/>
</dbReference>
<dbReference type="CDD" id="cd05930">
    <property type="entry name" value="A_NRPS"/>
    <property type="match status" value="1"/>
</dbReference>
<dbReference type="SUPFAM" id="SSF56801">
    <property type="entry name" value="Acetyl-CoA synthetase-like"/>
    <property type="match status" value="1"/>
</dbReference>
<dbReference type="PROSITE" id="PS50075">
    <property type="entry name" value="CARRIER"/>
    <property type="match status" value="2"/>
</dbReference>
<dbReference type="SMART" id="SM00823">
    <property type="entry name" value="PKS_PP"/>
    <property type="match status" value="2"/>
</dbReference>
<dbReference type="Pfam" id="PF00668">
    <property type="entry name" value="Condensation"/>
    <property type="match status" value="2"/>
</dbReference>
<dbReference type="InterPro" id="IPR020806">
    <property type="entry name" value="PKS_PP-bd"/>
</dbReference>
<dbReference type="InterPro" id="IPR006162">
    <property type="entry name" value="Ppantetheine_attach_site"/>
</dbReference>
<dbReference type="GO" id="GO:0044550">
    <property type="term" value="P:secondary metabolite biosynthetic process"/>
    <property type="evidence" value="ECO:0007669"/>
    <property type="project" value="TreeGrafter"/>
</dbReference>
<dbReference type="NCBIfam" id="TIGR01733">
    <property type="entry name" value="AA-adenyl-dom"/>
    <property type="match status" value="1"/>
</dbReference>
<dbReference type="CDD" id="cd00833">
    <property type="entry name" value="PKS"/>
    <property type="match status" value="1"/>
</dbReference>
<dbReference type="PROSITE" id="PS00455">
    <property type="entry name" value="AMP_BINDING"/>
    <property type="match status" value="1"/>
</dbReference>